<dbReference type="Pfam" id="PF00903">
    <property type="entry name" value="Glyoxalase"/>
    <property type="match status" value="2"/>
</dbReference>
<dbReference type="GO" id="GO:0046872">
    <property type="term" value="F:metal ion binding"/>
    <property type="evidence" value="ECO:0007669"/>
    <property type="project" value="UniProtKB-KW"/>
</dbReference>
<keyword evidence="4" id="KW-1185">Reference proteome</keyword>
<dbReference type="InterPro" id="IPR029068">
    <property type="entry name" value="Glyas_Bleomycin-R_OHBP_Dase"/>
</dbReference>
<name>A0A9P3FN08_9PEZI</name>
<dbReference type="AlphaFoldDB" id="A0A9P3FN08"/>
<accession>A0A9P3FN08</accession>
<proteinExistence type="predicted"/>
<dbReference type="Gene3D" id="3.10.180.10">
    <property type="entry name" value="2,3-Dihydroxybiphenyl 1,2-Dioxygenase, domain 1"/>
    <property type="match status" value="2"/>
</dbReference>
<dbReference type="PANTHER" id="PTHR10374:SF30">
    <property type="entry name" value="LACTOYLGLUTATHIONE LYASE"/>
    <property type="match status" value="1"/>
</dbReference>
<dbReference type="GO" id="GO:0004462">
    <property type="term" value="F:lactoylglutathione lyase activity"/>
    <property type="evidence" value="ECO:0007669"/>
    <property type="project" value="InterPro"/>
</dbReference>
<dbReference type="PROSITE" id="PS51819">
    <property type="entry name" value="VOC"/>
    <property type="match status" value="1"/>
</dbReference>
<organism evidence="3 4">
    <name type="scientific">Cercospora kikuchii</name>
    <dbReference type="NCBI Taxonomy" id="84275"/>
    <lineage>
        <taxon>Eukaryota</taxon>
        <taxon>Fungi</taxon>
        <taxon>Dikarya</taxon>
        <taxon>Ascomycota</taxon>
        <taxon>Pezizomycotina</taxon>
        <taxon>Dothideomycetes</taxon>
        <taxon>Dothideomycetidae</taxon>
        <taxon>Mycosphaerellales</taxon>
        <taxon>Mycosphaerellaceae</taxon>
        <taxon>Cercospora</taxon>
    </lineage>
</organism>
<dbReference type="InterPro" id="IPR004360">
    <property type="entry name" value="Glyas_Fos-R_dOase_dom"/>
</dbReference>
<reference evidence="3 4" key="1">
    <citation type="submission" date="2021-01" db="EMBL/GenBank/DDBJ databases">
        <title>Cercospora kikuchii MAFF 305040 whole genome shotgun sequence.</title>
        <authorList>
            <person name="Kashiwa T."/>
            <person name="Suzuki T."/>
        </authorList>
    </citation>
    <scope>NUCLEOTIDE SEQUENCE [LARGE SCALE GENOMIC DNA]</scope>
    <source>
        <strain evidence="3 4">MAFF 305040</strain>
    </source>
</reference>
<evidence type="ECO:0000256" key="1">
    <source>
        <dbReference type="ARBA" id="ARBA00022723"/>
    </source>
</evidence>
<evidence type="ECO:0000313" key="3">
    <source>
        <dbReference type="EMBL" id="GIZ49860.1"/>
    </source>
</evidence>
<keyword evidence="1" id="KW-0479">Metal-binding</keyword>
<gene>
    <name evidence="3" type="ORF">CKM354_001287800</name>
</gene>
<evidence type="ECO:0000259" key="2">
    <source>
        <dbReference type="PROSITE" id="PS51819"/>
    </source>
</evidence>
<evidence type="ECO:0000313" key="4">
    <source>
        <dbReference type="Proteomes" id="UP000825890"/>
    </source>
</evidence>
<dbReference type="EMBL" id="BOLY01000009">
    <property type="protein sequence ID" value="GIZ49860.1"/>
    <property type="molecule type" value="Genomic_DNA"/>
</dbReference>
<dbReference type="RefSeq" id="XP_044664347.1">
    <property type="nucleotide sequence ID" value="XM_044808412.1"/>
</dbReference>
<dbReference type="InterPro" id="IPR018146">
    <property type="entry name" value="Glyoxalase_1_CS"/>
</dbReference>
<dbReference type="InterPro" id="IPR037523">
    <property type="entry name" value="VOC_core"/>
</dbReference>
<dbReference type="OrthoDB" id="16820at2759"/>
<dbReference type="PANTHER" id="PTHR10374">
    <property type="entry name" value="LACTOYLGLUTATHIONE LYASE GLYOXALASE I"/>
    <property type="match status" value="1"/>
</dbReference>
<dbReference type="CDD" id="cd07233">
    <property type="entry name" value="GlxI_Zn"/>
    <property type="match status" value="1"/>
</dbReference>
<dbReference type="GeneID" id="68298453"/>
<dbReference type="PROSITE" id="PS00935">
    <property type="entry name" value="GLYOXALASE_I_2"/>
    <property type="match status" value="1"/>
</dbReference>
<comment type="caution">
    <text evidence="3">The sequence shown here is derived from an EMBL/GenBank/DDBJ whole genome shotgun (WGS) entry which is preliminary data.</text>
</comment>
<sequence>MTDVNKYKLNRTMLRISKDPHASLTFYERLGMRVIWTSKPPTLDAELYFLAFDSPTSIWHGKLLTDREGVIELNYIPGQKINPNDNATPSCFGYICILVDDVDLAYRSLAAVGGRLLGTPSGGSGMVLDPDGYPIKLYKCSQGLAAVLAEGHIMHSTMLSVRDGDRSLAFYRDVLGMGIQHTFQDRELGYSRHLLGYDLLGTRNGSEKSLICQAKRGGYLELICQRGKGDSDPPVYHNGNGEPFGYGHICVSVDDIGLACQRLEENGVVWLERLEEGQYQEAYVLDPDSYWIKIVQNDCYKLAGHDFAS</sequence>
<dbReference type="Proteomes" id="UP000825890">
    <property type="component" value="Unassembled WGS sequence"/>
</dbReference>
<dbReference type="SUPFAM" id="SSF54593">
    <property type="entry name" value="Glyoxalase/Bleomycin resistance protein/Dihydroxybiphenyl dioxygenase"/>
    <property type="match status" value="2"/>
</dbReference>
<protein>
    <recommendedName>
        <fullName evidence="2">VOC domain-containing protein</fullName>
    </recommendedName>
</protein>
<feature type="domain" description="VOC" evidence="2">
    <location>
        <begin position="153"/>
        <end position="297"/>
    </location>
</feature>